<keyword evidence="9" id="KW-0067">ATP-binding</keyword>
<evidence type="ECO:0000256" key="11">
    <source>
        <dbReference type="ARBA" id="ARBA00059827"/>
    </source>
</evidence>
<evidence type="ECO:0000313" key="18">
    <source>
        <dbReference type="Proteomes" id="UP000029492"/>
    </source>
</evidence>
<dbReference type="STRING" id="693986.MOC_5880"/>
<dbReference type="InterPro" id="IPR035965">
    <property type="entry name" value="PAS-like_dom_sf"/>
</dbReference>
<dbReference type="PANTHER" id="PTHR43304:SF1">
    <property type="entry name" value="PAC DOMAIN-CONTAINING PROTEIN"/>
    <property type="match status" value="1"/>
</dbReference>
<feature type="domain" description="PAC" evidence="16">
    <location>
        <begin position="103"/>
        <end position="155"/>
    </location>
</feature>
<evidence type="ECO:0000256" key="1">
    <source>
        <dbReference type="ARBA" id="ARBA00000085"/>
    </source>
</evidence>
<dbReference type="SMART" id="SM00091">
    <property type="entry name" value="PAS"/>
    <property type="match status" value="2"/>
</dbReference>
<proteinExistence type="predicted"/>
<keyword evidence="7" id="KW-0547">Nucleotide-binding</keyword>
<dbReference type="SUPFAM" id="SSF55785">
    <property type="entry name" value="PYP-like sensor domain (PAS domain)"/>
    <property type="match status" value="2"/>
</dbReference>
<gene>
    <name evidence="17" type="ORF">MOC_5880</name>
</gene>
<feature type="domain" description="PAS" evidence="15">
    <location>
        <begin position="156"/>
        <end position="209"/>
    </location>
</feature>
<dbReference type="SMART" id="SM00086">
    <property type="entry name" value="PAC"/>
    <property type="match status" value="2"/>
</dbReference>
<comment type="catalytic activity">
    <reaction evidence="1">
        <text>ATP + protein L-histidine = ADP + protein N-phospho-L-histidine.</text>
        <dbReference type="EC" id="2.7.13.3"/>
    </reaction>
</comment>
<organism evidence="17 18">
    <name type="scientific">Methylobacterium oryzae CBMB20</name>
    <dbReference type="NCBI Taxonomy" id="693986"/>
    <lineage>
        <taxon>Bacteria</taxon>
        <taxon>Pseudomonadati</taxon>
        <taxon>Pseudomonadota</taxon>
        <taxon>Alphaproteobacteria</taxon>
        <taxon>Hyphomicrobiales</taxon>
        <taxon>Methylobacteriaceae</taxon>
        <taxon>Methylobacterium</taxon>
    </lineage>
</organism>
<evidence type="ECO:0000259" key="15">
    <source>
        <dbReference type="PROSITE" id="PS50112"/>
    </source>
</evidence>
<keyword evidence="6" id="KW-0808">Transferase</keyword>
<evidence type="ECO:0000256" key="8">
    <source>
        <dbReference type="ARBA" id="ARBA00022777"/>
    </source>
</evidence>
<dbReference type="InterPro" id="IPR003594">
    <property type="entry name" value="HATPase_dom"/>
</dbReference>
<dbReference type="GO" id="GO:0006355">
    <property type="term" value="P:regulation of DNA-templated transcription"/>
    <property type="evidence" value="ECO:0007669"/>
    <property type="project" value="InterPro"/>
</dbReference>
<dbReference type="PROSITE" id="PS50112">
    <property type="entry name" value="PAS"/>
    <property type="match status" value="2"/>
</dbReference>
<protein>
    <recommendedName>
        <fullName evidence="12">Sensor protein FixL</fullName>
        <ecNumber evidence="3">2.7.13.3</ecNumber>
    </recommendedName>
</protein>
<dbReference type="InterPro" id="IPR001610">
    <property type="entry name" value="PAC"/>
</dbReference>
<evidence type="ECO:0000256" key="10">
    <source>
        <dbReference type="ARBA" id="ARBA00023004"/>
    </source>
</evidence>
<name>A0A089P4A3_9HYPH</name>
<dbReference type="GO" id="GO:0005524">
    <property type="term" value="F:ATP binding"/>
    <property type="evidence" value="ECO:0007669"/>
    <property type="project" value="UniProtKB-KW"/>
</dbReference>
<dbReference type="InterPro" id="IPR003661">
    <property type="entry name" value="HisK_dim/P_dom"/>
</dbReference>
<dbReference type="CDD" id="cd00082">
    <property type="entry name" value="HisKA"/>
    <property type="match status" value="1"/>
</dbReference>
<evidence type="ECO:0000256" key="12">
    <source>
        <dbReference type="ARBA" id="ARBA00070616"/>
    </source>
</evidence>
<dbReference type="Gene3D" id="6.10.250.2580">
    <property type="match status" value="1"/>
</dbReference>
<dbReference type="PRINTS" id="PR00344">
    <property type="entry name" value="BCTRLSENSOR"/>
</dbReference>
<evidence type="ECO:0000259" key="16">
    <source>
        <dbReference type="PROSITE" id="PS50113"/>
    </source>
</evidence>
<dbReference type="InterPro" id="IPR000014">
    <property type="entry name" value="PAS"/>
</dbReference>
<evidence type="ECO:0000256" key="6">
    <source>
        <dbReference type="ARBA" id="ARBA00022679"/>
    </source>
</evidence>
<keyword evidence="5" id="KW-0479">Metal-binding</keyword>
<dbReference type="InterPro" id="IPR036890">
    <property type="entry name" value="HATPase_C_sf"/>
</dbReference>
<dbReference type="Pfam" id="PF02518">
    <property type="entry name" value="HATPase_c"/>
    <property type="match status" value="1"/>
</dbReference>
<dbReference type="InterPro" id="IPR013767">
    <property type="entry name" value="PAS_fold"/>
</dbReference>
<dbReference type="Pfam" id="PF00989">
    <property type="entry name" value="PAS"/>
    <property type="match status" value="1"/>
</dbReference>
<dbReference type="InterPro" id="IPR013655">
    <property type="entry name" value="PAS_fold_3"/>
</dbReference>
<evidence type="ECO:0000256" key="9">
    <source>
        <dbReference type="ARBA" id="ARBA00022840"/>
    </source>
</evidence>
<dbReference type="SUPFAM" id="SSF55874">
    <property type="entry name" value="ATPase domain of HSP90 chaperone/DNA topoisomerase II/histidine kinase"/>
    <property type="match status" value="1"/>
</dbReference>
<dbReference type="SMART" id="SM00387">
    <property type="entry name" value="HATPase_c"/>
    <property type="match status" value="1"/>
</dbReference>
<dbReference type="SMART" id="SM00388">
    <property type="entry name" value="HisKA"/>
    <property type="match status" value="1"/>
</dbReference>
<dbReference type="PANTHER" id="PTHR43304">
    <property type="entry name" value="PHYTOCHROME-LIKE PROTEIN CPH1"/>
    <property type="match status" value="1"/>
</dbReference>
<dbReference type="eggNOG" id="COG4191">
    <property type="taxonomic scope" value="Bacteria"/>
</dbReference>
<feature type="domain" description="Histidine kinase" evidence="14">
    <location>
        <begin position="303"/>
        <end position="519"/>
    </location>
</feature>
<evidence type="ECO:0000256" key="13">
    <source>
        <dbReference type="SAM" id="MobiDB-lite"/>
    </source>
</evidence>
<dbReference type="InterPro" id="IPR005467">
    <property type="entry name" value="His_kinase_dom"/>
</dbReference>
<dbReference type="InterPro" id="IPR000700">
    <property type="entry name" value="PAS-assoc_C"/>
</dbReference>
<keyword evidence="18" id="KW-1185">Reference proteome</keyword>
<feature type="region of interest" description="Disordered" evidence="13">
    <location>
        <begin position="1"/>
        <end position="30"/>
    </location>
</feature>
<evidence type="ECO:0000259" key="14">
    <source>
        <dbReference type="PROSITE" id="PS50109"/>
    </source>
</evidence>
<dbReference type="SUPFAM" id="SSF47384">
    <property type="entry name" value="Homodimeric domain of signal transducing histidine kinase"/>
    <property type="match status" value="1"/>
</dbReference>
<sequence length="527" mass="58184">MTMPSPRTADMTTSDPPNDPGSRGDDPFDAEGLRLTLDEAGICGWALDVRTGRVTILPSCLRLFGVPPDRLTTFDAMQAFVHPDDRAARADAIGRALAEGGRYEVDYRVVHPDGRVHWLRSRGRVQLGADGRPCRHRGVVFSIHEQKQADEDLRAREAHLRSILDTVPDAMIVIDEQAQIKSFSAAAVRQFGYGPDEMVGRNVSLLMPEPYRSQHDAYMARYRSTGERRIIGIGRVVVGQRKDGSTFPMELAVGEMRSGGVRYFTGFIRDLTERNQTEMRLQELQSELVHMSRFTALGEMASTLAHEINQPLTAIASYLKGCRRLLGRMEGPEAARLSDAVNQAADQALRAGQVIRHLRDFVSRGENERHIESLPKLVEEASALALVGAKEKGVRVRFDLDPDAPLVLADRIQVQQVLLNLIRNAIEAMQDVTRRELVVGTRARPAEGLVEIRVSDTGTGIAPEIAEQLFQPFVTTKANGMGVGLSICRTIVEAHGGKILACPGPDGGTTFRFTLRTLDREEMAHVD</sequence>
<dbReference type="NCBIfam" id="TIGR00229">
    <property type="entry name" value="sensory_box"/>
    <property type="match status" value="1"/>
</dbReference>
<dbReference type="Gene3D" id="1.10.287.130">
    <property type="match status" value="1"/>
</dbReference>
<dbReference type="InterPro" id="IPR004358">
    <property type="entry name" value="Sig_transdc_His_kin-like_C"/>
</dbReference>
<evidence type="ECO:0000256" key="7">
    <source>
        <dbReference type="ARBA" id="ARBA00022741"/>
    </source>
</evidence>
<feature type="domain" description="PAC" evidence="16">
    <location>
        <begin position="224"/>
        <end position="283"/>
    </location>
</feature>
<feature type="domain" description="PAS" evidence="15">
    <location>
        <begin position="58"/>
        <end position="100"/>
    </location>
</feature>
<dbReference type="FunFam" id="3.30.450.20:FF:000060">
    <property type="entry name" value="Sensor protein FixL"/>
    <property type="match status" value="1"/>
</dbReference>
<dbReference type="Gene3D" id="3.30.565.10">
    <property type="entry name" value="Histidine kinase-like ATPase, C-terminal domain"/>
    <property type="match status" value="1"/>
</dbReference>
<dbReference type="PROSITE" id="PS50109">
    <property type="entry name" value="HIS_KIN"/>
    <property type="match status" value="1"/>
</dbReference>
<keyword evidence="4" id="KW-0597">Phosphoprotein</keyword>
<dbReference type="Proteomes" id="UP000029492">
    <property type="component" value="Chromosome"/>
</dbReference>
<keyword evidence="5" id="KW-0349">Heme</keyword>
<comment type="cofactor">
    <cofactor evidence="2">
        <name>heme</name>
        <dbReference type="ChEBI" id="CHEBI:30413"/>
    </cofactor>
</comment>
<keyword evidence="8 17" id="KW-0418">Kinase</keyword>
<dbReference type="AlphaFoldDB" id="A0A089P4A3"/>
<reference evidence="17 18" key="1">
    <citation type="journal article" date="2014" name="PLoS ONE">
        <title>Genome Information of Methylobacterium oryzae, a Plant-Probiotic Methylotroph in the Phyllosphere.</title>
        <authorList>
            <person name="Kwak M.J."/>
            <person name="Jeong H."/>
            <person name="Madhaiyan M."/>
            <person name="Lee Y."/>
            <person name="Sa T.M."/>
            <person name="Oh T.K."/>
            <person name="Kim J.F."/>
        </authorList>
    </citation>
    <scope>NUCLEOTIDE SEQUENCE [LARGE SCALE GENOMIC DNA]</scope>
    <source>
        <strain evidence="17 18">CBMB20</strain>
    </source>
</reference>
<dbReference type="KEGG" id="mor:MOC_5880"/>
<dbReference type="InterPro" id="IPR052162">
    <property type="entry name" value="Sensor_kinase/Photoreceptor"/>
</dbReference>
<dbReference type="Pfam" id="PF08447">
    <property type="entry name" value="PAS_3"/>
    <property type="match status" value="1"/>
</dbReference>
<evidence type="ECO:0000256" key="4">
    <source>
        <dbReference type="ARBA" id="ARBA00022553"/>
    </source>
</evidence>
<evidence type="ECO:0000256" key="5">
    <source>
        <dbReference type="ARBA" id="ARBA00022617"/>
    </source>
</evidence>
<evidence type="ECO:0000256" key="3">
    <source>
        <dbReference type="ARBA" id="ARBA00012438"/>
    </source>
</evidence>
<dbReference type="CDD" id="cd00130">
    <property type="entry name" value="PAS"/>
    <property type="match status" value="2"/>
</dbReference>
<dbReference type="PROSITE" id="PS50113">
    <property type="entry name" value="PAC"/>
    <property type="match status" value="2"/>
</dbReference>
<comment type="function">
    <text evidence="11">Putative oxygen sensor; modulates the activity of FixJ, a transcriptional activator of nitrogen fixation fixK gene. FixL probably acts as a kinase that phosphorylates FixJ.</text>
</comment>
<dbReference type="HOGENOM" id="CLU_000445_114_39_5"/>
<accession>A0A089P4A3</accession>
<dbReference type="Gene3D" id="3.30.450.20">
    <property type="entry name" value="PAS domain"/>
    <property type="match status" value="2"/>
</dbReference>
<dbReference type="GO" id="GO:0000155">
    <property type="term" value="F:phosphorelay sensor kinase activity"/>
    <property type="evidence" value="ECO:0007669"/>
    <property type="project" value="InterPro"/>
</dbReference>
<dbReference type="Gene3D" id="2.10.70.100">
    <property type="match status" value="1"/>
</dbReference>
<dbReference type="EMBL" id="CP003811">
    <property type="protein sequence ID" value="AIQ93635.1"/>
    <property type="molecule type" value="Genomic_DNA"/>
</dbReference>
<keyword evidence="10" id="KW-0408">Iron</keyword>
<evidence type="ECO:0000256" key="2">
    <source>
        <dbReference type="ARBA" id="ARBA00001971"/>
    </source>
</evidence>
<dbReference type="InterPro" id="IPR036097">
    <property type="entry name" value="HisK_dim/P_sf"/>
</dbReference>
<evidence type="ECO:0000313" key="17">
    <source>
        <dbReference type="EMBL" id="AIQ93635.1"/>
    </source>
</evidence>
<dbReference type="EC" id="2.7.13.3" evidence="3"/>
<dbReference type="Pfam" id="PF00512">
    <property type="entry name" value="HisKA"/>
    <property type="match status" value="1"/>
</dbReference>